<dbReference type="Proteomes" id="UP001058974">
    <property type="component" value="Chromosome 2"/>
</dbReference>
<evidence type="ECO:0000313" key="2">
    <source>
        <dbReference type="Proteomes" id="UP001058974"/>
    </source>
</evidence>
<proteinExistence type="predicted"/>
<comment type="caution">
    <text evidence="1">The sequence shown here is derived from an EMBL/GenBank/DDBJ whole genome shotgun (WGS) entry which is preliminary data.</text>
</comment>
<organism evidence="1 2">
    <name type="scientific">Pisum sativum</name>
    <name type="common">Garden pea</name>
    <name type="synonym">Lathyrus oleraceus</name>
    <dbReference type="NCBI Taxonomy" id="3888"/>
    <lineage>
        <taxon>Eukaryota</taxon>
        <taxon>Viridiplantae</taxon>
        <taxon>Streptophyta</taxon>
        <taxon>Embryophyta</taxon>
        <taxon>Tracheophyta</taxon>
        <taxon>Spermatophyta</taxon>
        <taxon>Magnoliopsida</taxon>
        <taxon>eudicotyledons</taxon>
        <taxon>Gunneridae</taxon>
        <taxon>Pentapetalae</taxon>
        <taxon>rosids</taxon>
        <taxon>fabids</taxon>
        <taxon>Fabales</taxon>
        <taxon>Fabaceae</taxon>
        <taxon>Papilionoideae</taxon>
        <taxon>50 kb inversion clade</taxon>
        <taxon>NPAAA clade</taxon>
        <taxon>Hologalegina</taxon>
        <taxon>IRL clade</taxon>
        <taxon>Fabeae</taxon>
        <taxon>Lathyrus</taxon>
    </lineage>
</organism>
<name>A0A9D4YA01_PEA</name>
<protein>
    <submittedName>
        <fullName evidence="1">Uncharacterized protein</fullName>
    </submittedName>
</protein>
<dbReference type="Gramene" id="Psat02G0077800-T1">
    <property type="protein sequence ID" value="KAI5433630.1"/>
    <property type="gene ID" value="KIW84_020778"/>
</dbReference>
<dbReference type="PANTHER" id="PTHR10775:SF185">
    <property type="entry name" value="OS08G0208400 PROTEIN"/>
    <property type="match status" value="1"/>
</dbReference>
<dbReference type="EMBL" id="JAMSHJ010000002">
    <property type="protein sequence ID" value="KAI5433630.1"/>
    <property type="molecule type" value="Genomic_DNA"/>
</dbReference>
<dbReference type="AlphaFoldDB" id="A0A9D4YA01"/>
<evidence type="ECO:0000313" key="1">
    <source>
        <dbReference type="EMBL" id="KAI5433630.1"/>
    </source>
</evidence>
<dbReference type="PANTHER" id="PTHR10775">
    <property type="entry name" value="OS08G0208400 PROTEIN"/>
    <property type="match status" value="1"/>
</dbReference>
<sequence>MGYPYCMENTKAFTFEKRGGGSRFNYHRKFLPRNHPYKRNKIDFRKEERVTNLPPPRLSPGKVWNQVCELPKFTDIGKACRIQGYEVTHNWTKRSIFWDLPY</sequence>
<reference evidence="1 2" key="1">
    <citation type="journal article" date="2022" name="Nat. Genet.">
        <title>Improved pea reference genome and pan-genome highlight genomic features and evolutionary characteristics.</title>
        <authorList>
            <person name="Yang T."/>
            <person name="Liu R."/>
            <person name="Luo Y."/>
            <person name="Hu S."/>
            <person name="Wang D."/>
            <person name="Wang C."/>
            <person name="Pandey M.K."/>
            <person name="Ge S."/>
            <person name="Xu Q."/>
            <person name="Li N."/>
            <person name="Li G."/>
            <person name="Huang Y."/>
            <person name="Saxena R.K."/>
            <person name="Ji Y."/>
            <person name="Li M."/>
            <person name="Yan X."/>
            <person name="He Y."/>
            <person name="Liu Y."/>
            <person name="Wang X."/>
            <person name="Xiang C."/>
            <person name="Varshney R.K."/>
            <person name="Ding H."/>
            <person name="Gao S."/>
            <person name="Zong X."/>
        </authorList>
    </citation>
    <scope>NUCLEOTIDE SEQUENCE [LARGE SCALE GENOMIC DNA]</scope>
    <source>
        <strain evidence="1 2">cv. Zhongwan 6</strain>
    </source>
</reference>
<gene>
    <name evidence="1" type="ORF">KIW84_020778</name>
</gene>
<accession>A0A9D4YA01</accession>
<keyword evidence="2" id="KW-1185">Reference proteome</keyword>